<feature type="domain" description="VWFD" evidence="2">
    <location>
        <begin position="1"/>
        <end position="59"/>
    </location>
</feature>
<accession>A0ABT1HUQ4</accession>
<evidence type="ECO:0000313" key="4">
    <source>
        <dbReference type="Proteomes" id="UP001205311"/>
    </source>
</evidence>
<reference evidence="3 4" key="1">
    <citation type="submission" date="2022-06" db="EMBL/GenBank/DDBJ databases">
        <title>Genomic Encyclopedia of Archaeal and Bacterial Type Strains, Phase II (KMG-II): from individual species to whole genera.</title>
        <authorList>
            <person name="Goeker M."/>
        </authorList>
    </citation>
    <scope>NUCLEOTIDE SEQUENCE [LARGE SCALE GENOMIC DNA]</scope>
    <source>
        <strain evidence="3 4">DSM 40477</strain>
    </source>
</reference>
<evidence type="ECO:0000313" key="3">
    <source>
        <dbReference type="EMBL" id="MCP2259242.1"/>
    </source>
</evidence>
<sequence length="133" mass="14279">MSLAAPRRGAVRGLLGNFNGRPEDDLDIPGSGPLAQPPAFEPLHRAFADAWRVTATSSLFTYEPGTSTETFTDRALPEREVRAEDLPNRASAEALCRRLGITDEVTLDACTLDVGLTGEARFALADAAPRGPW</sequence>
<dbReference type="PROSITE" id="PS51233">
    <property type="entry name" value="VWFD"/>
    <property type="match status" value="1"/>
</dbReference>
<evidence type="ECO:0000259" key="2">
    <source>
        <dbReference type="PROSITE" id="PS51233"/>
    </source>
</evidence>
<gene>
    <name evidence="3" type="ORF">LX15_002943</name>
</gene>
<comment type="caution">
    <text evidence="3">The sequence shown here is derived from an EMBL/GenBank/DDBJ whole genome shotgun (WGS) entry which is preliminary data.</text>
</comment>
<organism evidence="3 4">
    <name type="scientific">Streptoalloteichus tenebrarius (strain ATCC 17920 / DSM 40477 / JCM 4838 / CBS 697.72 / NBRC 16177 / NCIMB 11028 / NRRL B-12390 / A12253. 1 / ISP 5477)</name>
    <name type="common">Streptomyces tenebrarius</name>
    <dbReference type="NCBI Taxonomy" id="1933"/>
    <lineage>
        <taxon>Bacteria</taxon>
        <taxon>Bacillati</taxon>
        <taxon>Actinomycetota</taxon>
        <taxon>Actinomycetes</taxon>
        <taxon>Pseudonocardiales</taxon>
        <taxon>Pseudonocardiaceae</taxon>
        <taxon>Streptoalloteichus</taxon>
    </lineage>
</organism>
<dbReference type="EMBL" id="JAMTCP010000015">
    <property type="protein sequence ID" value="MCP2259242.1"/>
    <property type="molecule type" value="Genomic_DNA"/>
</dbReference>
<dbReference type="InterPro" id="IPR001846">
    <property type="entry name" value="VWF_type-D"/>
</dbReference>
<name>A0ABT1HUQ4_STRSD</name>
<dbReference type="Proteomes" id="UP001205311">
    <property type="component" value="Unassembled WGS sequence"/>
</dbReference>
<dbReference type="RefSeq" id="WP_380497575.1">
    <property type="nucleotide sequence ID" value="NZ_JBHMCX010000052.1"/>
</dbReference>
<proteinExistence type="predicted"/>
<feature type="region of interest" description="Disordered" evidence="1">
    <location>
        <begin position="14"/>
        <end position="35"/>
    </location>
</feature>
<protein>
    <recommendedName>
        <fullName evidence="2">VWFD domain-containing protein</fullName>
    </recommendedName>
</protein>
<keyword evidence="4" id="KW-1185">Reference proteome</keyword>
<evidence type="ECO:0000256" key="1">
    <source>
        <dbReference type="SAM" id="MobiDB-lite"/>
    </source>
</evidence>